<dbReference type="EMBL" id="CP061813">
    <property type="protein sequence ID" value="QOD62349.1"/>
    <property type="molecule type" value="Genomic_DNA"/>
</dbReference>
<dbReference type="CDD" id="cd01081">
    <property type="entry name" value="Aldose_epim"/>
    <property type="match status" value="1"/>
</dbReference>
<protein>
    <submittedName>
        <fullName evidence="4">Aldose 1-epimerase</fullName>
    </submittedName>
</protein>
<evidence type="ECO:0000256" key="3">
    <source>
        <dbReference type="ARBA" id="ARBA00022837"/>
    </source>
</evidence>
<dbReference type="GO" id="GO:0004034">
    <property type="term" value="F:aldose 1-epimerase activity"/>
    <property type="evidence" value="ECO:0007669"/>
    <property type="project" value="TreeGrafter"/>
</dbReference>
<dbReference type="GO" id="GO:0030246">
    <property type="term" value="F:carbohydrate binding"/>
    <property type="evidence" value="ECO:0007669"/>
    <property type="project" value="InterPro"/>
</dbReference>
<dbReference type="PANTHER" id="PTHR10091:SF0">
    <property type="entry name" value="GALACTOSE MUTAROTASE"/>
    <property type="match status" value="1"/>
</dbReference>
<dbReference type="Pfam" id="PF01263">
    <property type="entry name" value="Aldose_epim"/>
    <property type="match status" value="1"/>
</dbReference>
<dbReference type="SUPFAM" id="SSF74650">
    <property type="entry name" value="Galactose mutarotase-like"/>
    <property type="match status" value="1"/>
</dbReference>
<evidence type="ECO:0000313" key="4">
    <source>
        <dbReference type="EMBL" id="QOD62349.1"/>
    </source>
</evidence>
<evidence type="ECO:0000313" key="5">
    <source>
        <dbReference type="Proteomes" id="UP000516764"/>
    </source>
</evidence>
<dbReference type="InterPro" id="IPR011013">
    <property type="entry name" value="Gal_mutarotase_sf_dom"/>
</dbReference>
<organism evidence="4 5">
    <name type="scientific">Polaribacter haliotis</name>
    <dbReference type="NCBI Taxonomy" id="1888915"/>
    <lineage>
        <taxon>Bacteria</taxon>
        <taxon>Pseudomonadati</taxon>
        <taxon>Bacteroidota</taxon>
        <taxon>Flavobacteriia</taxon>
        <taxon>Flavobacteriales</taxon>
        <taxon>Flavobacteriaceae</taxon>
    </lineage>
</organism>
<dbReference type="GO" id="GO:0033499">
    <property type="term" value="P:galactose catabolic process via UDP-galactose, Leloir pathway"/>
    <property type="evidence" value="ECO:0007669"/>
    <property type="project" value="TreeGrafter"/>
</dbReference>
<dbReference type="KEGG" id="phal:H9I45_07875"/>
<evidence type="ECO:0000256" key="2">
    <source>
        <dbReference type="ARBA" id="ARBA00011245"/>
    </source>
</evidence>
<dbReference type="InterPro" id="IPR014718">
    <property type="entry name" value="GH-type_carb-bd"/>
</dbReference>
<dbReference type="PANTHER" id="PTHR10091">
    <property type="entry name" value="ALDOSE-1-EPIMERASE"/>
    <property type="match status" value="1"/>
</dbReference>
<evidence type="ECO:0000256" key="1">
    <source>
        <dbReference type="ARBA" id="ARBA00001913"/>
    </source>
</evidence>
<gene>
    <name evidence="4" type="ORF">H9I45_07875</name>
</gene>
<sequence>MFTIKEKNESSFNLVELNNTRNNSHARISLNEGGRLQNLKFKGISIIEDQPNFHYKDCYSSAILFPFANRIEEGKYTYKNKEYQFKSNEPKSKNALHGLVFNKDFKILEKEITSNSASVTIYYSEKNDCKSFPFKYSLYATYTLLEEELQLKISVKNDDSTSFPFVLGWHPYFNCDDFKNSFLNFKSDKKVIFDKNLITKEIVDHKTASKFELENKHLDDGFVLENDVIKFSTPKYQLELSSTSKENFLQLYTPKDKPIIAIESMTGISNSFNNKIGLQELEAKKSYALTWTVKFL</sequence>
<accession>A0A7L8AKN8</accession>
<dbReference type="OrthoDB" id="9808779at2"/>
<keyword evidence="3" id="KW-0106">Calcium</keyword>
<dbReference type="RefSeq" id="WP_088355381.1">
    <property type="nucleotide sequence ID" value="NZ_CP061813.1"/>
</dbReference>
<proteinExistence type="predicted"/>
<reference evidence="4 5" key="1">
    <citation type="journal article" date="2016" name="Int. J. Syst. Evol. Microbiol.">
        <title>Polaribacter haliotis sp. nov., isolated from the gut of abalone Haliotis discus hannai.</title>
        <authorList>
            <person name="Kim Y.O."/>
            <person name="Park I.S."/>
            <person name="Park S."/>
            <person name="Nam B.H."/>
            <person name="Park J.M."/>
            <person name="Kim D.G."/>
            <person name="Yoon J.H."/>
        </authorList>
    </citation>
    <scope>NUCLEOTIDE SEQUENCE [LARGE SCALE GENOMIC DNA]</scope>
    <source>
        <strain evidence="4 5">KCTC 52418</strain>
    </source>
</reference>
<name>A0A7L8AKN8_9FLAO</name>
<dbReference type="Proteomes" id="UP000516764">
    <property type="component" value="Chromosome"/>
</dbReference>
<dbReference type="Gene3D" id="2.70.98.10">
    <property type="match status" value="1"/>
</dbReference>
<dbReference type="GO" id="GO:0006006">
    <property type="term" value="P:glucose metabolic process"/>
    <property type="evidence" value="ECO:0007669"/>
    <property type="project" value="TreeGrafter"/>
</dbReference>
<comment type="subunit">
    <text evidence="2">Monomer.</text>
</comment>
<dbReference type="InterPro" id="IPR008183">
    <property type="entry name" value="Aldose_1/G6P_1-epimerase"/>
</dbReference>
<dbReference type="AlphaFoldDB" id="A0A7L8AKN8"/>
<keyword evidence="5" id="KW-1185">Reference proteome</keyword>
<comment type="cofactor">
    <cofactor evidence="1">
        <name>Ca(2+)</name>
        <dbReference type="ChEBI" id="CHEBI:29108"/>
    </cofactor>
</comment>